<keyword evidence="3" id="KW-0812">Transmembrane</keyword>
<dbReference type="NCBIfam" id="TIGR03504">
    <property type="entry name" value="FimV_Cterm"/>
    <property type="match status" value="1"/>
</dbReference>
<evidence type="ECO:0000256" key="3">
    <source>
        <dbReference type="SAM" id="Phobius"/>
    </source>
</evidence>
<feature type="compositionally biased region" description="Low complexity" evidence="2">
    <location>
        <begin position="801"/>
        <end position="811"/>
    </location>
</feature>
<dbReference type="InterPro" id="IPR038440">
    <property type="entry name" value="FimV_C_sf"/>
</dbReference>
<accession>A0A6I6E180</accession>
<dbReference type="Pfam" id="PF25800">
    <property type="entry name" value="FimV_N"/>
    <property type="match status" value="1"/>
</dbReference>
<protein>
    <submittedName>
        <fullName evidence="6">Tetratricopeptide repeat protein</fullName>
    </submittedName>
</protein>
<evidence type="ECO:0000313" key="7">
    <source>
        <dbReference type="Proteomes" id="UP000426424"/>
    </source>
</evidence>
<dbReference type="Gene3D" id="1.20.58.2200">
    <property type="match status" value="1"/>
</dbReference>
<dbReference type="OrthoDB" id="5298707at2"/>
<dbReference type="KEGG" id="ttp:E6P07_06640"/>
<feature type="region of interest" description="Disordered" evidence="2">
    <location>
        <begin position="878"/>
        <end position="897"/>
    </location>
</feature>
<feature type="compositionally biased region" description="Basic and acidic residues" evidence="2">
    <location>
        <begin position="764"/>
        <end position="773"/>
    </location>
</feature>
<dbReference type="Proteomes" id="UP000426424">
    <property type="component" value="Chromosome"/>
</dbReference>
<dbReference type="RefSeq" id="WP_153974881.1">
    <property type="nucleotide sequence ID" value="NZ_CP039268.1"/>
</dbReference>
<dbReference type="InterPro" id="IPR011990">
    <property type="entry name" value="TPR-like_helical_dom_sf"/>
</dbReference>
<feature type="compositionally biased region" description="Polar residues" evidence="2">
    <location>
        <begin position="465"/>
        <end position="481"/>
    </location>
</feature>
<reference evidence="6 7" key="1">
    <citation type="submission" date="2019-12" db="EMBL/GenBank/DDBJ databases">
        <title>The complete genome of the thermophilic, anoxygenic phototrophic gammaproteobacterium Thermochromatium tepidum.</title>
        <authorList>
            <person name="Sattley W.M."/>
            <person name="Swingley W.D."/>
            <person name="Burchell B.M."/>
            <person name="Gurbani S.A."/>
            <person name="Kujawa C.M."/>
            <person name="Nuccio D.A."/>
            <person name="Schladweiler J."/>
            <person name="Shaffer K.N."/>
            <person name="Stokes L.M."/>
            <person name="Touchman J.W."/>
            <person name="Blankenship R.E."/>
            <person name="Madigan M.T."/>
        </authorList>
    </citation>
    <scope>NUCLEOTIDE SEQUENCE [LARGE SCALE GENOMIC DNA]</scope>
    <source>
        <strain evidence="6 7">ATCC 43061</strain>
    </source>
</reference>
<dbReference type="NCBIfam" id="TIGR03505">
    <property type="entry name" value="FimV_core"/>
    <property type="match status" value="1"/>
</dbReference>
<sequence>MTRKLMLASAIAAALTGHPALALELGALRTDSALNQPFLGEIDVGDVKPDEIDALRVSIASPEAFEKAGIERYHFLTQLRFTPEATPDGRVRVRVFSQEPVREPYLDFLVQAVWPQGRLVKQYTVLLDPPLLTERRAPNVRPARAATAASGSEPGLPPVASGPGGYIPAPGEGFPLYIGPVGNGEGLWSLARRYAPAGATDAQTAMALYRSNQDAFIRGNINRLIAGKTLVIPSRAELFALSAEEARREFQAALRGHSARRAPITDVTPETLARLRLVGATPGTSGTMAPRAPTAAVGAGTQSQDVLLAIETSESARQETLELRNRIQELESQLAALQSLLQVRNAELARAQSVESTLSDAKPESGLGLEPIETPKPPVGLPEPLVQETELPVQETSETLEPVSAETGSSDLGSPPTEDASATREPEPGLASEHIPEPTLDLEPAPESAESETTIGLVPVPIPTDSESQVAPESSASTSNPAPVARPNEPEPFIEPKPAPSSTWHSLLLPLAGLAGVTALGILLFSLLMARRRQQQASSASEDALDSGLVLDLYDTASASEGTHASPETVSLSKTAPASHPSDQPISTPAAKDREETKEQPISDLTGFDAETDEADVLSEADIYIAYGRYTEAQALLDKELKRYPQRLDIKYKLAEAFAASGNVGALRNLLDEIRASGGDTADPAQWERIQRRLSEIAPNVPLAPASPSTTPASLAAAGAAAAASQSMPEPESRSKTKSDSDDDLRLDLGSSEPLVLGDAGSRSSDDSLRLELDSGPTPPSAEEIEQAIQLEIDSILPLPDGLDLDLGALGETPAPAADTLGRDLPSLDDRQDDLRLDLKGQDRGSEPQRSSEPPILVAKPSDKAGETLEPLDVAALSSELDSGLSPEQDSVPSDLLSSQWQIDSGIWDETATKLDLARAYVEMDDKDAAREILEEVLAEGREEQRKEARALLERLGS</sequence>
<feature type="chain" id="PRO_5026167470" evidence="4">
    <location>
        <begin position="23"/>
        <end position="958"/>
    </location>
</feature>
<evidence type="ECO:0000256" key="2">
    <source>
        <dbReference type="SAM" id="MobiDB-lite"/>
    </source>
</evidence>
<feature type="region of interest" description="Disordered" evidence="2">
    <location>
        <begin position="353"/>
        <end position="502"/>
    </location>
</feature>
<evidence type="ECO:0000256" key="1">
    <source>
        <dbReference type="SAM" id="Coils"/>
    </source>
</evidence>
<feature type="compositionally biased region" description="Polar residues" evidence="2">
    <location>
        <begin position="886"/>
        <end position="897"/>
    </location>
</feature>
<dbReference type="InterPro" id="IPR020011">
    <property type="entry name" value="FimV_C"/>
</dbReference>
<feature type="compositionally biased region" description="Low complexity" evidence="2">
    <location>
        <begin position="703"/>
        <end position="725"/>
    </location>
</feature>
<dbReference type="AlphaFoldDB" id="A0A6I6E180"/>
<feature type="compositionally biased region" description="Basic and acidic residues" evidence="2">
    <location>
        <begin position="731"/>
        <end position="747"/>
    </location>
</feature>
<evidence type="ECO:0000256" key="4">
    <source>
        <dbReference type="SAM" id="SignalP"/>
    </source>
</evidence>
<feature type="region of interest" description="Disordered" evidence="2">
    <location>
        <begin position="701"/>
        <end position="784"/>
    </location>
</feature>
<keyword evidence="1" id="KW-0175">Coiled coil</keyword>
<keyword evidence="7" id="KW-1185">Reference proteome</keyword>
<dbReference type="InterPro" id="IPR057840">
    <property type="entry name" value="FimV_N"/>
</dbReference>
<feature type="compositionally biased region" description="Polar residues" evidence="2">
    <location>
        <begin position="560"/>
        <end position="587"/>
    </location>
</feature>
<dbReference type="SUPFAM" id="SSF48452">
    <property type="entry name" value="TPR-like"/>
    <property type="match status" value="1"/>
</dbReference>
<feature type="region of interest" description="Disordered" evidence="2">
    <location>
        <begin position="138"/>
        <end position="164"/>
    </location>
</feature>
<proteinExistence type="predicted"/>
<feature type="signal peptide" evidence="4">
    <location>
        <begin position="1"/>
        <end position="22"/>
    </location>
</feature>
<evidence type="ECO:0000259" key="5">
    <source>
        <dbReference type="Pfam" id="PF25800"/>
    </source>
</evidence>
<feature type="coiled-coil region" evidence="1">
    <location>
        <begin position="313"/>
        <end position="347"/>
    </location>
</feature>
<dbReference type="InterPro" id="IPR020012">
    <property type="entry name" value="LysM_FimV"/>
</dbReference>
<keyword evidence="3" id="KW-1133">Transmembrane helix</keyword>
<keyword evidence="3" id="KW-0472">Membrane</keyword>
<feature type="compositionally biased region" description="Basic and acidic residues" evidence="2">
    <location>
        <begin position="591"/>
        <end position="601"/>
    </location>
</feature>
<gene>
    <name evidence="6" type="ORF">E6P07_06640</name>
</gene>
<keyword evidence="4" id="KW-0732">Signal</keyword>
<dbReference type="EMBL" id="CP039268">
    <property type="protein sequence ID" value="QGU32685.1"/>
    <property type="molecule type" value="Genomic_DNA"/>
</dbReference>
<feature type="region of interest" description="Disordered" evidence="2">
    <location>
        <begin position="560"/>
        <end position="611"/>
    </location>
</feature>
<feature type="compositionally biased region" description="Low complexity" evidence="2">
    <location>
        <begin position="748"/>
        <end position="763"/>
    </location>
</feature>
<feature type="transmembrane region" description="Helical" evidence="3">
    <location>
        <begin position="507"/>
        <end position="530"/>
    </location>
</feature>
<evidence type="ECO:0000313" key="6">
    <source>
        <dbReference type="EMBL" id="QGU32685.1"/>
    </source>
</evidence>
<name>A0A6I6E180_THETI</name>
<dbReference type="Gene3D" id="1.25.40.10">
    <property type="entry name" value="Tetratricopeptide repeat domain"/>
    <property type="match status" value="1"/>
</dbReference>
<feature type="region of interest" description="Disordered" evidence="2">
    <location>
        <begin position="801"/>
        <end position="867"/>
    </location>
</feature>
<feature type="compositionally biased region" description="Low complexity" evidence="2">
    <location>
        <begin position="139"/>
        <end position="149"/>
    </location>
</feature>
<organism evidence="6 7">
    <name type="scientific">Thermochromatium tepidum ATCC 43061</name>
    <dbReference type="NCBI Taxonomy" id="316276"/>
    <lineage>
        <taxon>Bacteria</taxon>
        <taxon>Pseudomonadati</taxon>
        <taxon>Pseudomonadota</taxon>
        <taxon>Gammaproteobacteria</taxon>
        <taxon>Chromatiales</taxon>
        <taxon>Chromatiaceae</taxon>
        <taxon>Thermochromatium</taxon>
    </lineage>
</organism>
<feature type="domain" description="FimV N-terminal" evidence="5">
    <location>
        <begin position="23"/>
        <end position="130"/>
    </location>
</feature>
<feature type="compositionally biased region" description="Basic and acidic residues" evidence="2">
    <location>
        <begin position="826"/>
        <end position="847"/>
    </location>
</feature>